<sequence length="66" mass="7334">MSAPSPCVNLCVIEPASGLCEGCGRSMAEIGRWPTLSEAERRRITRQLGRRLKALRRSLAEEPRPL</sequence>
<comment type="caution">
    <text evidence="1">The sequence shown here is derived from an EMBL/GenBank/DDBJ whole genome shotgun (WGS) entry which is preliminary data.</text>
</comment>
<proteinExistence type="predicted"/>
<dbReference type="OrthoDB" id="9811423at2"/>
<dbReference type="InterPro" id="IPR010710">
    <property type="entry name" value="DUF1289"/>
</dbReference>
<dbReference type="Pfam" id="PF06945">
    <property type="entry name" value="DUF1289"/>
    <property type="match status" value="1"/>
</dbReference>
<dbReference type="PANTHER" id="PTHR35175">
    <property type="entry name" value="DUF1289 DOMAIN-CONTAINING PROTEIN"/>
    <property type="match status" value="1"/>
</dbReference>
<protein>
    <submittedName>
        <fullName evidence="1">DUF1289 domain-containing protein</fullName>
    </submittedName>
</protein>
<dbReference type="RefSeq" id="WP_106336009.1">
    <property type="nucleotide sequence ID" value="NZ_PVZS01000006.1"/>
</dbReference>
<name>A0A2T1HVS7_9HYPH</name>
<evidence type="ECO:0000313" key="2">
    <source>
        <dbReference type="Proteomes" id="UP000239772"/>
    </source>
</evidence>
<evidence type="ECO:0000313" key="1">
    <source>
        <dbReference type="EMBL" id="PSC05766.1"/>
    </source>
</evidence>
<organism evidence="1 2">
    <name type="scientific">Alsobacter soli</name>
    <dbReference type="NCBI Taxonomy" id="2109933"/>
    <lineage>
        <taxon>Bacteria</taxon>
        <taxon>Pseudomonadati</taxon>
        <taxon>Pseudomonadota</taxon>
        <taxon>Alphaproteobacteria</taxon>
        <taxon>Hyphomicrobiales</taxon>
        <taxon>Alsobacteraceae</taxon>
        <taxon>Alsobacter</taxon>
    </lineage>
</organism>
<accession>A0A2T1HVS7</accession>
<keyword evidence="2" id="KW-1185">Reference proteome</keyword>
<dbReference type="AlphaFoldDB" id="A0A2T1HVS7"/>
<dbReference type="Proteomes" id="UP000239772">
    <property type="component" value="Unassembled WGS sequence"/>
</dbReference>
<dbReference type="PANTHER" id="PTHR35175:SF2">
    <property type="entry name" value="DUF1289 DOMAIN-CONTAINING PROTEIN"/>
    <property type="match status" value="1"/>
</dbReference>
<reference evidence="2" key="1">
    <citation type="submission" date="2018-03" db="EMBL/GenBank/DDBJ databases">
        <authorList>
            <person name="Sun L."/>
            <person name="Liu H."/>
            <person name="Chen W."/>
            <person name="Huang K."/>
            <person name="Liu W."/>
            <person name="Gao X."/>
        </authorList>
    </citation>
    <scope>NUCLEOTIDE SEQUENCE [LARGE SCALE GENOMIC DNA]</scope>
    <source>
        <strain evidence="2">SH9</strain>
    </source>
</reference>
<gene>
    <name evidence="1" type="ORF">SLNSH_07245</name>
</gene>
<dbReference type="EMBL" id="PVZS01000006">
    <property type="protein sequence ID" value="PSC05766.1"/>
    <property type="molecule type" value="Genomic_DNA"/>
</dbReference>